<dbReference type="RefSeq" id="WP_143896192.1">
    <property type="nucleotide sequence ID" value="NZ_CP041666.1"/>
</dbReference>
<dbReference type="InterPro" id="IPR056944">
    <property type="entry name" value="Tubby_C-like"/>
</dbReference>
<gene>
    <name evidence="2" type="ORF">FN924_16005</name>
</gene>
<feature type="domain" description="Tubby C-terminal" evidence="1">
    <location>
        <begin position="6"/>
        <end position="176"/>
    </location>
</feature>
<organism evidence="2 3">
    <name type="scientific">Radiobacillus deserti</name>
    <dbReference type="NCBI Taxonomy" id="2594883"/>
    <lineage>
        <taxon>Bacteria</taxon>
        <taxon>Bacillati</taxon>
        <taxon>Bacillota</taxon>
        <taxon>Bacilli</taxon>
        <taxon>Bacillales</taxon>
        <taxon>Bacillaceae</taxon>
        <taxon>Radiobacillus</taxon>
    </lineage>
</organism>
<dbReference type="KEGG" id="aqt:FN924_16005"/>
<dbReference type="EMBL" id="CP041666">
    <property type="protein sequence ID" value="QDP41544.1"/>
    <property type="molecule type" value="Genomic_DNA"/>
</dbReference>
<name>A0A516KJH6_9BACI</name>
<evidence type="ECO:0000313" key="3">
    <source>
        <dbReference type="Proteomes" id="UP000315215"/>
    </source>
</evidence>
<sequence length="179" mass="21651">MYYFKYSPGFQFKDSTKPIDLFQGSRRIGIIRRVYKNWITQLLDTSILKNWFTAYEIVDVNNNIKFKSNESSSFFGKRQFNVTYFDVNSIEHSIILKDVRKFHFSPIVEFNYREVTYTVTRKERFGWTEFSIENQIIAKWKQMNMTLPSEIEIQLVNGDYLDDIFLIVGVFHTFFYDWR</sequence>
<dbReference type="AlphaFoldDB" id="A0A516KJH6"/>
<evidence type="ECO:0000259" key="1">
    <source>
        <dbReference type="Pfam" id="PF23728"/>
    </source>
</evidence>
<reference evidence="2 3" key="1">
    <citation type="submission" date="2019-07" db="EMBL/GenBank/DDBJ databases">
        <authorList>
            <person name="Li J."/>
        </authorList>
    </citation>
    <scope>NUCLEOTIDE SEQUENCE [LARGE SCALE GENOMIC DNA]</scope>
    <source>
        <strain evidence="2 3">TKL69</strain>
    </source>
</reference>
<dbReference type="Pfam" id="PF23728">
    <property type="entry name" value="Tubby_C_like"/>
    <property type="match status" value="1"/>
</dbReference>
<keyword evidence="3" id="KW-1185">Reference proteome</keyword>
<dbReference type="OrthoDB" id="2451847at2"/>
<accession>A0A516KJH6</accession>
<protein>
    <recommendedName>
        <fullName evidence="1">Tubby C-terminal domain-containing protein</fullName>
    </recommendedName>
</protein>
<dbReference type="Proteomes" id="UP000315215">
    <property type="component" value="Chromosome"/>
</dbReference>
<evidence type="ECO:0000313" key="2">
    <source>
        <dbReference type="EMBL" id="QDP41544.1"/>
    </source>
</evidence>
<proteinExistence type="predicted"/>